<comment type="caution">
    <text evidence="2">The sequence shown here is derived from an EMBL/GenBank/DDBJ whole genome shotgun (WGS) entry which is preliminary data.</text>
</comment>
<dbReference type="SUPFAM" id="SSF47413">
    <property type="entry name" value="lambda repressor-like DNA-binding domains"/>
    <property type="match status" value="1"/>
</dbReference>
<dbReference type="GO" id="GO:0003677">
    <property type="term" value="F:DNA binding"/>
    <property type="evidence" value="ECO:0007669"/>
    <property type="project" value="InterPro"/>
</dbReference>
<dbReference type="InterPro" id="IPR001387">
    <property type="entry name" value="Cro/C1-type_HTH"/>
</dbReference>
<dbReference type="CDD" id="cd00093">
    <property type="entry name" value="HTH_XRE"/>
    <property type="match status" value="1"/>
</dbReference>
<accession>A0A543CU93</accession>
<name>A0A543CU93_9ACTN</name>
<feature type="domain" description="HTH cro/C1-type" evidence="1">
    <location>
        <begin position="34"/>
        <end position="81"/>
    </location>
</feature>
<dbReference type="AlphaFoldDB" id="A0A543CU93"/>
<protein>
    <submittedName>
        <fullName evidence="2">Helix-turn-helix protein</fullName>
    </submittedName>
</protein>
<dbReference type="PROSITE" id="PS50943">
    <property type="entry name" value="HTH_CROC1"/>
    <property type="match status" value="1"/>
</dbReference>
<dbReference type="InterPro" id="IPR041413">
    <property type="entry name" value="MLTR_LBD"/>
</dbReference>
<dbReference type="PANTHER" id="PTHR35010:SF2">
    <property type="entry name" value="BLL4672 PROTEIN"/>
    <property type="match status" value="1"/>
</dbReference>
<dbReference type="Gene3D" id="1.10.260.40">
    <property type="entry name" value="lambda repressor-like DNA-binding domains"/>
    <property type="match status" value="1"/>
</dbReference>
<dbReference type="EMBL" id="VFOZ01000001">
    <property type="protein sequence ID" value="TQM00683.1"/>
    <property type="molecule type" value="Genomic_DNA"/>
</dbReference>
<dbReference type="Pfam" id="PF17765">
    <property type="entry name" value="MLTR_LBD"/>
    <property type="match status" value="1"/>
</dbReference>
<reference evidence="2 3" key="1">
    <citation type="submission" date="2019-06" db="EMBL/GenBank/DDBJ databases">
        <title>Sequencing the genomes of 1000 actinobacteria strains.</title>
        <authorList>
            <person name="Klenk H.-P."/>
        </authorList>
    </citation>
    <scope>NUCLEOTIDE SEQUENCE [LARGE SCALE GENOMIC DNA]</scope>
    <source>
        <strain evidence="2 3">DSM 102200</strain>
    </source>
</reference>
<dbReference type="InterPro" id="IPR010982">
    <property type="entry name" value="Lambda_DNA-bd_dom_sf"/>
</dbReference>
<dbReference type="Gene3D" id="3.30.450.180">
    <property type="match status" value="1"/>
</dbReference>
<sequence>MDCRELGSFLKTRRARIQPSEVGLICDDRRRVPGLRRDEVALLAGMSTDYYIELEQGRGPRPSEQILTSLASALDFNPDECTYLFRLAGYAPPTASVVPGFPRVPAIHPSLRDLFGRLTAIPTLVITDLHELLAQNALAVALLGVRPTGTWPDGSFAHRWFAEPAIRVIFPEEDHAWHSQILANDLRASLARRGNDPAIAKLMIDLCTVSAEFATLWHSHDVARRRSEQKRIVHPEHGIIEVMCHNLPTEDGRQRLSWFSPVPGTAADRQFSALRASVA</sequence>
<dbReference type="SMART" id="SM00530">
    <property type="entry name" value="HTH_XRE"/>
    <property type="match status" value="1"/>
</dbReference>
<dbReference type="Pfam" id="PF13560">
    <property type="entry name" value="HTH_31"/>
    <property type="match status" value="1"/>
</dbReference>
<evidence type="ECO:0000313" key="3">
    <source>
        <dbReference type="Proteomes" id="UP000316096"/>
    </source>
</evidence>
<dbReference type="Proteomes" id="UP000316096">
    <property type="component" value="Unassembled WGS sequence"/>
</dbReference>
<organism evidence="2 3">
    <name type="scientific">Actinoallomurus bryophytorum</name>
    <dbReference type="NCBI Taxonomy" id="1490222"/>
    <lineage>
        <taxon>Bacteria</taxon>
        <taxon>Bacillati</taxon>
        <taxon>Actinomycetota</taxon>
        <taxon>Actinomycetes</taxon>
        <taxon>Streptosporangiales</taxon>
        <taxon>Thermomonosporaceae</taxon>
        <taxon>Actinoallomurus</taxon>
    </lineage>
</organism>
<proteinExistence type="predicted"/>
<dbReference type="RefSeq" id="WP_185792480.1">
    <property type="nucleotide sequence ID" value="NZ_VFOZ01000001.1"/>
</dbReference>
<gene>
    <name evidence="2" type="ORF">FB559_6400</name>
</gene>
<evidence type="ECO:0000259" key="1">
    <source>
        <dbReference type="PROSITE" id="PS50943"/>
    </source>
</evidence>
<evidence type="ECO:0000313" key="2">
    <source>
        <dbReference type="EMBL" id="TQM00683.1"/>
    </source>
</evidence>
<keyword evidence="3" id="KW-1185">Reference proteome</keyword>
<dbReference type="PANTHER" id="PTHR35010">
    <property type="entry name" value="BLL4672 PROTEIN-RELATED"/>
    <property type="match status" value="1"/>
</dbReference>